<feature type="compositionally biased region" description="Acidic residues" evidence="1">
    <location>
        <begin position="61"/>
        <end position="77"/>
    </location>
</feature>
<keyword evidence="3" id="KW-1185">Reference proteome</keyword>
<feature type="region of interest" description="Disordered" evidence="1">
    <location>
        <begin position="188"/>
        <end position="214"/>
    </location>
</feature>
<dbReference type="AlphaFoldDB" id="A0A1Q9D8E7"/>
<proteinExistence type="predicted"/>
<dbReference type="OrthoDB" id="10286710at2759"/>
<gene>
    <name evidence="2" type="ORF">AK812_SmicGene26819</name>
</gene>
<evidence type="ECO:0000313" key="3">
    <source>
        <dbReference type="Proteomes" id="UP000186817"/>
    </source>
</evidence>
<evidence type="ECO:0000313" key="2">
    <source>
        <dbReference type="EMBL" id="OLP91483.1"/>
    </source>
</evidence>
<protein>
    <submittedName>
        <fullName evidence="2">Uncharacterized protein</fullName>
    </submittedName>
</protein>
<feature type="compositionally biased region" description="Basic and acidic residues" evidence="1">
    <location>
        <begin position="196"/>
        <end position="214"/>
    </location>
</feature>
<evidence type="ECO:0000256" key="1">
    <source>
        <dbReference type="SAM" id="MobiDB-lite"/>
    </source>
</evidence>
<reference evidence="2 3" key="1">
    <citation type="submission" date="2016-02" db="EMBL/GenBank/DDBJ databases">
        <title>Genome analysis of coral dinoflagellate symbionts highlights evolutionary adaptations to a symbiotic lifestyle.</title>
        <authorList>
            <person name="Aranda M."/>
            <person name="Li Y."/>
            <person name="Liew Y.J."/>
            <person name="Baumgarten S."/>
            <person name="Simakov O."/>
            <person name="Wilson M."/>
            <person name="Piel J."/>
            <person name="Ashoor H."/>
            <person name="Bougouffa S."/>
            <person name="Bajic V.B."/>
            <person name="Ryu T."/>
            <person name="Ravasi T."/>
            <person name="Bayer T."/>
            <person name="Micklem G."/>
            <person name="Kim H."/>
            <person name="Bhak J."/>
            <person name="Lajeunesse T.C."/>
            <person name="Voolstra C.R."/>
        </authorList>
    </citation>
    <scope>NUCLEOTIDE SEQUENCE [LARGE SCALE GENOMIC DNA]</scope>
    <source>
        <strain evidence="2 3">CCMP2467</strain>
    </source>
</reference>
<dbReference type="EMBL" id="LSRX01000664">
    <property type="protein sequence ID" value="OLP91483.1"/>
    <property type="molecule type" value="Genomic_DNA"/>
</dbReference>
<comment type="caution">
    <text evidence="2">The sequence shown here is derived from an EMBL/GenBank/DDBJ whole genome shotgun (WGS) entry which is preliminary data.</text>
</comment>
<dbReference type="Proteomes" id="UP000186817">
    <property type="component" value="Unassembled WGS sequence"/>
</dbReference>
<feature type="region of interest" description="Disordered" evidence="1">
    <location>
        <begin position="61"/>
        <end position="82"/>
    </location>
</feature>
<accession>A0A1Q9D8E7</accession>
<name>A0A1Q9D8E7_SYMMI</name>
<sequence length="214" mass="24013">MLLKVDFIMERQHVAAWMLWKLDHALAAAVYRLRGPKVAETLMAGLRPAKKALLREKFQEIDEEGGSGEPEEEEDSQGGDVRPDLDDCLHVCSALPVLPGVVAGEEESLMDGILEETGLVFNGAGIHNDEARRRSIRKSVSFCQEDDIVEVEQHQDEELLLDHEVWALGIDVEEIDEQEALLREILMGSEDEDEDTPRTPIREPHHEVLSVDAC</sequence>
<organism evidence="2 3">
    <name type="scientific">Symbiodinium microadriaticum</name>
    <name type="common">Dinoflagellate</name>
    <name type="synonym">Zooxanthella microadriatica</name>
    <dbReference type="NCBI Taxonomy" id="2951"/>
    <lineage>
        <taxon>Eukaryota</taxon>
        <taxon>Sar</taxon>
        <taxon>Alveolata</taxon>
        <taxon>Dinophyceae</taxon>
        <taxon>Suessiales</taxon>
        <taxon>Symbiodiniaceae</taxon>
        <taxon>Symbiodinium</taxon>
    </lineage>
</organism>